<dbReference type="Proteomes" id="UP001352852">
    <property type="component" value="Unassembled WGS sequence"/>
</dbReference>
<feature type="chain" id="PRO_5045373035" evidence="1">
    <location>
        <begin position="31"/>
        <end position="115"/>
    </location>
</feature>
<protein>
    <submittedName>
        <fullName evidence="2">Uncharacterized protein</fullName>
    </submittedName>
</protein>
<proteinExistence type="predicted"/>
<reference evidence="2 3" key="1">
    <citation type="submission" date="2021-06" db="EMBL/GenBank/DDBJ databases">
        <authorList>
            <person name="Palmer J.M."/>
        </authorList>
    </citation>
    <scope>NUCLEOTIDE SEQUENCE [LARGE SCALE GENOMIC DNA]</scope>
    <source>
        <strain evidence="2 3">CL_MEX2019</strain>
        <tissue evidence="2">Muscle</tissue>
    </source>
</reference>
<keyword evidence="1" id="KW-0732">Signal</keyword>
<evidence type="ECO:0000313" key="2">
    <source>
        <dbReference type="EMBL" id="MED6289342.1"/>
    </source>
</evidence>
<name>A0ABU7EQN2_9TELE</name>
<sequence>MWDEIKSSALRQCIIWQFHLLASISGGCCAVKEVSEVVCTCVRVCEDAHMCVSGVSRVVQCLIEQDGAPPSLILLHFIRLDDLSYNCIRGLTPLLYLPLLLNLSPQQGAHATPQP</sequence>
<evidence type="ECO:0000256" key="1">
    <source>
        <dbReference type="SAM" id="SignalP"/>
    </source>
</evidence>
<dbReference type="EMBL" id="JAHUTJ010065648">
    <property type="protein sequence ID" value="MED6289342.1"/>
    <property type="molecule type" value="Genomic_DNA"/>
</dbReference>
<keyword evidence="3" id="KW-1185">Reference proteome</keyword>
<evidence type="ECO:0000313" key="3">
    <source>
        <dbReference type="Proteomes" id="UP001352852"/>
    </source>
</evidence>
<comment type="caution">
    <text evidence="2">The sequence shown here is derived from an EMBL/GenBank/DDBJ whole genome shotgun (WGS) entry which is preliminary data.</text>
</comment>
<gene>
    <name evidence="2" type="ORF">CHARACLAT_001840</name>
</gene>
<accession>A0ABU7EQN2</accession>
<dbReference type="PROSITE" id="PS51257">
    <property type="entry name" value="PROKAR_LIPOPROTEIN"/>
    <property type="match status" value="1"/>
</dbReference>
<organism evidence="2 3">
    <name type="scientific">Characodon lateralis</name>
    <dbReference type="NCBI Taxonomy" id="208331"/>
    <lineage>
        <taxon>Eukaryota</taxon>
        <taxon>Metazoa</taxon>
        <taxon>Chordata</taxon>
        <taxon>Craniata</taxon>
        <taxon>Vertebrata</taxon>
        <taxon>Euteleostomi</taxon>
        <taxon>Actinopterygii</taxon>
        <taxon>Neopterygii</taxon>
        <taxon>Teleostei</taxon>
        <taxon>Neoteleostei</taxon>
        <taxon>Acanthomorphata</taxon>
        <taxon>Ovalentaria</taxon>
        <taxon>Atherinomorphae</taxon>
        <taxon>Cyprinodontiformes</taxon>
        <taxon>Goodeidae</taxon>
        <taxon>Characodon</taxon>
    </lineage>
</organism>
<feature type="signal peptide" evidence="1">
    <location>
        <begin position="1"/>
        <end position="30"/>
    </location>
</feature>